<comment type="similarity">
    <text evidence="6">Belongs to the methyltransferase superfamily. RNA methyltransferase RsmG family.</text>
</comment>
<evidence type="ECO:0000256" key="6">
    <source>
        <dbReference type="HAMAP-Rule" id="MF_00074"/>
    </source>
</evidence>
<keyword evidence="8" id="KW-1185">Reference proteome</keyword>
<keyword evidence="2 6" id="KW-0698">rRNA processing</keyword>
<evidence type="ECO:0000313" key="7">
    <source>
        <dbReference type="EMBL" id="CCD30114.1"/>
    </source>
</evidence>
<comment type="subcellular location">
    <subcellularLocation>
        <location evidence="6">Cytoplasm</location>
    </subcellularLocation>
</comment>
<dbReference type="PANTHER" id="PTHR31760">
    <property type="entry name" value="S-ADENOSYL-L-METHIONINE-DEPENDENT METHYLTRANSFERASES SUPERFAMILY PROTEIN"/>
    <property type="match status" value="1"/>
</dbReference>
<dbReference type="Proteomes" id="UP000054051">
    <property type="component" value="Unassembled WGS sequence"/>
</dbReference>
<proteinExistence type="inferred from homology"/>
<comment type="caution">
    <text evidence="7">The sequence shown here is derived from an EMBL/GenBank/DDBJ whole genome shotgun (WGS) entry which is preliminary data.</text>
</comment>
<dbReference type="Gene3D" id="3.40.50.150">
    <property type="entry name" value="Vaccinia Virus protein VP39"/>
    <property type="match status" value="1"/>
</dbReference>
<organism evidence="7 8">
    <name type="scientific">Candidatus Glomeribacter gigasporarum BEG34</name>
    <dbReference type="NCBI Taxonomy" id="1070319"/>
    <lineage>
        <taxon>Bacteria</taxon>
        <taxon>Pseudomonadati</taxon>
        <taxon>Pseudomonadota</taxon>
        <taxon>Betaproteobacteria</taxon>
        <taxon>Burkholderiales</taxon>
        <taxon>Burkholderiaceae</taxon>
        <taxon>Candidatus Glomeribacter</taxon>
    </lineage>
</organism>
<comment type="function">
    <text evidence="6">Specifically methylates the N7 position of guanine in position 527 of 16S rRNA.</text>
</comment>
<dbReference type="EMBL" id="CAFB01000062">
    <property type="protein sequence ID" value="CCD30114.1"/>
    <property type="molecule type" value="Genomic_DNA"/>
</dbReference>
<dbReference type="OrthoDB" id="9808773at2"/>
<dbReference type="InterPro" id="IPR003682">
    <property type="entry name" value="rRNA_ssu_MeTfrase_G"/>
</dbReference>
<evidence type="ECO:0000256" key="4">
    <source>
        <dbReference type="ARBA" id="ARBA00022679"/>
    </source>
</evidence>
<dbReference type="EC" id="2.1.1.170" evidence="6"/>
<name>G2JBG0_9BURK</name>
<dbReference type="Pfam" id="PF02527">
    <property type="entry name" value="GidB"/>
    <property type="match status" value="1"/>
</dbReference>
<protein>
    <recommendedName>
        <fullName evidence="6">Ribosomal RNA small subunit methyltransferase G</fullName>
        <ecNumber evidence="6">2.1.1.170</ecNumber>
    </recommendedName>
    <alternativeName>
        <fullName evidence="6">16S rRNA 7-methylguanosine methyltransferase</fullName>
        <shortName evidence="6">16S rRNA m7G methyltransferase</shortName>
    </alternativeName>
</protein>
<dbReference type="RefSeq" id="WP_006683187.1">
    <property type="nucleotide sequence ID" value="NZ_CAFB01000062.1"/>
</dbReference>
<evidence type="ECO:0000256" key="3">
    <source>
        <dbReference type="ARBA" id="ARBA00022603"/>
    </source>
</evidence>
<evidence type="ECO:0000256" key="5">
    <source>
        <dbReference type="ARBA" id="ARBA00022691"/>
    </source>
</evidence>
<feature type="binding site" evidence="6">
    <location>
        <position position="78"/>
    </location>
    <ligand>
        <name>S-adenosyl-L-methionine</name>
        <dbReference type="ChEBI" id="CHEBI:59789"/>
    </ligand>
</feature>
<keyword evidence="1 6" id="KW-0963">Cytoplasm</keyword>
<dbReference type="PIRSF" id="PIRSF003078">
    <property type="entry name" value="GidB"/>
    <property type="match status" value="1"/>
</dbReference>
<reference evidence="7 8" key="1">
    <citation type="submission" date="2011-08" db="EMBL/GenBank/DDBJ databases">
        <title>The genome of the obligate endobacterium of an arbuscular mycorrhizal fungus reveals an interphylum network of nutritional interactions.</title>
        <authorList>
            <person name="Ghignone S."/>
            <person name="Salvioli A."/>
            <person name="Anca I."/>
            <person name="Lumini E."/>
            <person name="Ortu G."/>
            <person name="Petiti L."/>
            <person name="Cruveiller S."/>
            <person name="Bianciotto V."/>
            <person name="Piffanelli P."/>
            <person name="Lanfranco L."/>
            <person name="Bonfante P."/>
        </authorList>
    </citation>
    <scope>NUCLEOTIDE SEQUENCE [LARGE SCALE GENOMIC DNA]</scope>
    <source>
        <strain evidence="7 8">BEG34</strain>
    </source>
</reference>
<dbReference type="HAMAP" id="MF_00074">
    <property type="entry name" value="16SrRNA_methyltr_G"/>
    <property type="match status" value="1"/>
</dbReference>
<dbReference type="GO" id="GO:0005829">
    <property type="term" value="C:cytosol"/>
    <property type="evidence" value="ECO:0007669"/>
    <property type="project" value="TreeGrafter"/>
</dbReference>
<evidence type="ECO:0000313" key="8">
    <source>
        <dbReference type="Proteomes" id="UP000054051"/>
    </source>
</evidence>
<gene>
    <name evidence="7" type="primary">gidB</name>
    <name evidence="6" type="synonym">rsmG</name>
    <name evidence="7" type="ORF">CAGGBEG34_430006</name>
</gene>
<keyword evidence="3 6" id="KW-0489">Methyltransferase</keyword>
<comment type="caution">
    <text evidence="6">Lacks conserved residue(s) required for the propagation of feature annotation.</text>
</comment>
<dbReference type="PANTHER" id="PTHR31760:SF0">
    <property type="entry name" value="S-ADENOSYL-L-METHIONINE-DEPENDENT METHYLTRANSFERASES SUPERFAMILY PROTEIN"/>
    <property type="match status" value="1"/>
</dbReference>
<dbReference type="SUPFAM" id="SSF53335">
    <property type="entry name" value="S-adenosyl-L-methionine-dependent methyltransferases"/>
    <property type="match status" value="1"/>
</dbReference>
<dbReference type="InterPro" id="IPR029063">
    <property type="entry name" value="SAM-dependent_MTases_sf"/>
</dbReference>
<keyword evidence="4 6" id="KW-0808">Transferase</keyword>
<keyword evidence="5 6" id="KW-0949">S-adenosyl-L-methionine</keyword>
<dbReference type="AlphaFoldDB" id="G2JBG0"/>
<evidence type="ECO:0000256" key="1">
    <source>
        <dbReference type="ARBA" id="ARBA00022490"/>
    </source>
</evidence>
<dbReference type="eggNOG" id="COG0357">
    <property type="taxonomic scope" value="Bacteria"/>
</dbReference>
<feature type="binding site" evidence="6">
    <location>
        <begin position="124"/>
        <end position="125"/>
    </location>
    <ligand>
        <name>S-adenosyl-L-methionine</name>
        <dbReference type="ChEBI" id="CHEBI:59789"/>
    </ligand>
</feature>
<evidence type="ECO:0000256" key="2">
    <source>
        <dbReference type="ARBA" id="ARBA00022552"/>
    </source>
</evidence>
<dbReference type="NCBIfam" id="TIGR00138">
    <property type="entry name" value="rsmG_gidB"/>
    <property type="match status" value="1"/>
</dbReference>
<feature type="binding site" evidence="6">
    <location>
        <position position="73"/>
    </location>
    <ligand>
        <name>S-adenosyl-L-methionine</name>
        <dbReference type="ChEBI" id="CHEBI:59789"/>
    </ligand>
</feature>
<dbReference type="GO" id="GO:0070043">
    <property type="term" value="F:rRNA (guanine-N7-)-methyltransferase activity"/>
    <property type="evidence" value="ECO:0007669"/>
    <property type="project" value="UniProtKB-UniRule"/>
</dbReference>
<comment type="catalytic activity">
    <reaction evidence="6">
        <text>guanosine(527) in 16S rRNA + S-adenosyl-L-methionine = N(7)-methylguanosine(527) in 16S rRNA + S-adenosyl-L-homocysteine</text>
        <dbReference type="Rhea" id="RHEA:42732"/>
        <dbReference type="Rhea" id="RHEA-COMP:10209"/>
        <dbReference type="Rhea" id="RHEA-COMP:10210"/>
        <dbReference type="ChEBI" id="CHEBI:57856"/>
        <dbReference type="ChEBI" id="CHEBI:59789"/>
        <dbReference type="ChEBI" id="CHEBI:74269"/>
        <dbReference type="ChEBI" id="CHEBI:74480"/>
        <dbReference type="EC" id="2.1.1.170"/>
    </reaction>
</comment>
<accession>G2JBG0</accession>
<sequence>MLIEGAEMLGVGLDESQRARLLAYLKYFIQWNSIYNLSAIRDPQQMLIQHILDSLAIVPVLSSCPISSVLDIGSGGGLPGVVLAISKPDWRVILNDAVQKKTAFLTHLKTVLPLPNVQVLASRVELLPSSDGERIAAQAKSLQNVLVSRAFSSLSRLVSLTRHLVAPGVSIWAMKGVFPEAEISEFKAKALDGMHIARVVKLHVPFLKAERHLVQITCEPAHVGARG</sequence>
<feature type="binding site" evidence="6">
    <location>
        <position position="149"/>
    </location>
    <ligand>
        <name>S-adenosyl-L-methionine</name>
        <dbReference type="ChEBI" id="CHEBI:59789"/>
    </ligand>
</feature>
<dbReference type="STRING" id="1070319.CAGGBEG34_430006"/>